<evidence type="ECO:0000256" key="4">
    <source>
        <dbReference type="ARBA" id="ARBA00022980"/>
    </source>
</evidence>
<dbReference type="CDD" id="cd00165">
    <property type="entry name" value="S4"/>
    <property type="match status" value="1"/>
</dbReference>
<dbReference type="PIRSF" id="PIRSF002116">
    <property type="entry name" value="Ribosomal_S4"/>
    <property type="match status" value="1"/>
</dbReference>
<dbReference type="Proteomes" id="UP001431209">
    <property type="component" value="Unassembled WGS sequence"/>
</dbReference>
<dbReference type="InterPro" id="IPR018199">
    <property type="entry name" value="Ribosomal_eS4_N_CS"/>
</dbReference>
<evidence type="ECO:0000256" key="1">
    <source>
        <dbReference type="ARBA" id="ARBA00007500"/>
    </source>
</evidence>
<dbReference type="AlphaFoldDB" id="A0AAW2ZKD5"/>
<dbReference type="Pfam" id="PF00900">
    <property type="entry name" value="Ribosomal_S4e"/>
    <property type="match status" value="1"/>
</dbReference>
<evidence type="ECO:0000256" key="2">
    <source>
        <dbReference type="ARBA" id="ARBA00022730"/>
    </source>
</evidence>
<dbReference type="Gene3D" id="3.10.290.10">
    <property type="entry name" value="RNA-binding S4 domain"/>
    <property type="match status" value="1"/>
</dbReference>
<evidence type="ECO:0000256" key="5">
    <source>
        <dbReference type="ARBA" id="ARBA00023274"/>
    </source>
</evidence>
<dbReference type="InterPro" id="IPR032277">
    <property type="entry name" value="Ribosomal_eS4_C"/>
</dbReference>
<dbReference type="GO" id="GO:0019843">
    <property type="term" value="F:rRNA binding"/>
    <property type="evidence" value="ECO:0007669"/>
    <property type="project" value="UniProtKB-UniRule"/>
</dbReference>
<keyword evidence="4 6" id="KW-0689">Ribosomal protein</keyword>
<dbReference type="Gene3D" id="2.40.50.740">
    <property type="match status" value="1"/>
</dbReference>
<feature type="region of interest" description="Disordered" evidence="7">
    <location>
        <begin position="255"/>
        <end position="282"/>
    </location>
</feature>
<comment type="caution">
    <text evidence="9">The sequence shown here is derived from an EMBL/GenBank/DDBJ whole genome shotgun (WGS) entry which is preliminary data.</text>
</comment>
<dbReference type="HAMAP" id="MF_00485">
    <property type="entry name" value="Ribosomal_eS4"/>
    <property type="match status" value="1"/>
</dbReference>
<keyword evidence="2 6" id="KW-0699">rRNA-binding</keyword>
<dbReference type="InterPro" id="IPR038237">
    <property type="entry name" value="Ribosomal_eS4_central_sf"/>
</dbReference>
<dbReference type="InterPro" id="IPR036986">
    <property type="entry name" value="S4_RNA-bd_sf"/>
</dbReference>
<dbReference type="PROSITE" id="PS50889">
    <property type="entry name" value="S4"/>
    <property type="match status" value="1"/>
</dbReference>
<dbReference type="PANTHER" id="PTHR11581:SF0">
    <property type="entry name" value="SMALL RIBOSOMAL SUBUNIT PROTEIN ES4"/>
    <property type="match status" value="1"/>
</dbReference>
<proteinExistence type="inferred from homology"/>
<feature type="compositionally biased region" description="Basic residues" evidence="7">
    <location>
        <begin position="266"/>
        <end position="282"/>
    </location>
</feature>
<dbReference type="FunFam" id="3.10.290.10:FF:000002">
    <property type="entry name" value="40S ribosomal protein S4"/>
    <property type="match status" value="1"/>
</dbReference>
<keyword evidence="10" id="KW-1185">Reference proteome</keyword>
<dbReference type="Pfam" id="PF08071">
    <property type="entry name" value="RS4NT"/>
    <property type="match status" value="1"/>
</dbReference>
<dbReference type="GO" id="GO:0006412">
    <property type="term" value="P:translation"/>
    <property type="evidence" value="ECO:0007669"/>
    <property type="project" value="InterPro"/>
</dbReference>
<comment type="similarity">
    <text evidence="1 6">Belongs to the eukaryotic ribosomal protein eS4 family.</text>
</comment>
<keyword evidence="5 6" id="KW-0687">Ribonucleoprotein</keyword>
<dbReference type="FunFam" id="2.30.30.30:FF:000005">
    <property type="entry name" value="40S ribosomal protein S4"/>
    <property type="match status" value="1"/>
</dbReference>
<dbReference type="InterPro" id="IPR041982">
    <property type="entry name" value="Ribosomal_eS4_KOW"/>
</dbReference>
<evidence type="ECO:0000259" key="8">
    <source>
        <dbReference type="SMART" id="SM00739"/>
    </source>
</evidence>
<dbReference type="GO" id="GO:0003735">
    <property type="term" value="F:structural constituent of ribosome"/>
    <property type="evidence" value="ECO:0007669"/>
    <property type="project" value="UniProtKB-UniRule"/>
</dbReference>
<dbReference type="Pfam" id="PF00467">
    <property type="entry name" value="KOW"/>
    <property type="match status" value="1"/>
</dbReference>
<sequence length="282" mass="31961">MPRGPKQHLKRLNAPKHWMLDKMGGIFATMPTAGKHKLRECIPLIYLIRNKLKYALTGKEVKTILMDRTVEVDGKTRTDPKYPAGFNDTLVIKKTNDYFRLLYDTKGRFVLHPIHKKEAGFKLCKVTKRGVGASATPYIQTHDCRLIRFPDPLIKVNDTVKVNLDTGKVTKFVEFKVGNLCMITGGHNTGRIGEIIQRERHPGSFEIIHVRDTAGHTFTTRSSNVFVIGQGHTSLITLPKGKGLKLSTIEDRKKKLARQAQDKKGIKQKKRLIKKKSKTTRA</sequence>
<dbReference type="InterPro" id="IPR014722">
    <property type="entry name" value="Rib_uL2_dom2"/>
</dbReference>
<dbReference type="EMBL" id="JAOPGA020001602">
    <property type="protein sequence ID" value="KAL0489777.1"/>
    <property type="molecule type" value="Genomic_DNA"/>
</dbReference>
<evidence type="ECO:0000256" key="7">
    <source>
        <dbReference type="SAM" id="MobiDB-lite"/>
    </source>
</evidence>
<dbReference type="InterPro" id="IPR000876">
    <property type="entry name" value="Ribosomal_eS4"/>
</dbReference>
<dbReference type="PROSITE" id="PS00528">
    <property type="entry name" value="RIBOSOMAL_S4E"/>
    <property type="match status" value="1"/>
</dbReference>
<dbReference type="InterPro" id="IPR013843">
    <property type="entry name" value="Ribosomal_eS4_N"/>
</dbReference>
<dbReference type="CDD" id="cd06087">
    <property type="entry name" value="KOW_RPS4"/>
    <property type="match status" value="1"/>
</dbReference>
<dbReference type="Pfam" id="PF16121">
    <property type="entry name" value="40S_S4_C"/>
    <property type="match status" value="1"/>
</dbReference>
<feature type="domain" description="KOW" evidence="8">
    <location>
        <begin position="174"/>
        <end position="201"/>
    </location>
</feature>
<dbReference type="InterPro" id="IPR013845">
    <property type="entry name" value="Ribosomal_eS4_central_region"/>
</dbReference>
<dbReference type="FunFam" id="2.40.50.740:FF:000001">
    <property type="entry name" value="40S ribosomal protein S4"/>
    <property type="match status" value="1"/>
</dbReference>
<dbReference type="SMART" id="SM00739">
    <property type="entry name" value="KOW"/>
    <property type="match status" value="1"/>
</dbReference>
<dbReference type="GO" id="GO:0022627">
    <property type="term" value="C:cytosolic small ribosomal subunit"/>
    <property type="evidence" value="ECO:0007669"/>
    <property type="project" value="TreeGrafter"/>
</dbReference>
<name>A0AAW2ZKD5_9EUKA</name>
<accession>A0AAW2ZKD5</accession>
<organism evidence="9 10">
    <name type="scientific">Acrasis kona</name>
    <dbReference type="NCBI Taxonomy" id="1008807"/>
    <lineage>
        <taxon>Eukaryota</taxon>
        <taxon>Discoba</taxon>
        <taxon>Heterolobosea</taxon>
        <taxon>Tetramitia</taxon>
        <taxon>Eutetramitia</taxon>
        <taxon>Acrasidae</taxon>
        <taxon>Acrasis</taxon>
    </lineage>
</organism>
<gene>
    <name evidence="9" type="ORF">AKO1_003906</name>
</gene>
<keyword evidence="3 6" id="KW-0694">RNA-binding</keyword>
<evidence type="ECO:0000256" key="6">
    <source>
        <dbReference type="PIRNR" id="PIRNR002116"/>
    </source>
</evidence>
<dbReference type="PANTHER" id="PTHR11581">
    <property type="entry name" value="30S/40S RIBOSOMAL PROTEIN S4"/>
    <property type="match status" value="1"/>
</dbReference>
<evidence type="ECO:0000256" key="3">
    <source>
        <dbReference type="ARBA" id="ARBA00022884"/>
    </source>
</evidence>
<protein>
    <recommendedName>
        <fullName evidence="6">40S ribosomal protein S4</fullName>
    </recommendedName>
</protein>
<evidence type="ECO:0000313" key="9">
    <source>
        <dbReference type="EMBL" id="KAL0489777.1"/>
    </source>
</evidence>
<dbReference type="InterPro" id="IPR005824">
    <property type="entry name" value="KOW"/>
</dbReference>
<evidence type="ECO:0000313" key="10">
    <source>
        <dbReference type="Proteomes" id="UP001431209"/>
    </source>
</evidence>
<dbReference type="Gene3D" id="2.30.30.30">
    <property type="match status" value="1"/>
</dbReference>
<reference evidence="9 10" key="1">
    <citation type="submission" date="2024-03" db="EMBL/GenBank/DDBJ databases">
        <title>The Acrasis kona genome and developmental transcriptomes reveal deep origins of eukaryotic multicellular pathways.</title>
        <authorList>
            <person name="Sheikh S."/>
            <person name="Fu C.-J."/>
            <person name="Brown M.W."/>
            <person name="Baldauf S.L."/>
        </authorList>
    </citation>
    <scope>NUCLEOTIDE SEQUENCE [LARGE SCALE GENOMIC DNA]</scope>
    <source>
        <strain evidence="9 10">ATCC MYA-3509</strain>
    </source>
</reference>